<name>A0A6H5J4J7_9HYME</name>
<keyword evidence="2" id="KW-1185">Reference proteome</keyword>
<sequence>MIAEYGLWRARRGKHARDLRAVVQREKSARSLGTGREKGLCSGTYVHCCISCIRRREMIVAQLGRVRGRAHTQNRADKRHATYATQMRGTSADLCNVICRRGNAELLESLFKTDARVTRLVRVDVQNESSRTPIQISVSSLMPHVLDVIMNHVPFESRFIIQLEHILEPELHEAGYFKLRLASGALAMVEQIWRRSYDFDQSKAVMIMKFFGEHQLFEKSNANDSYDDENITRGALYTISIVGARAKRCTIGSRLSRV</sequence>
<dbReference type="EMBL" id="CADCXV010001472">
    <property type="protein sequence ID" value="CAB0044596.1"/>
    <property type="molecule type" value="Genomic_DNA"/>
</dbReference>
<dbReference type="Proteomes" id="UP000479190">
    <property type="component" value="Unassembled WGS sequence"/>
</dbReference>
<evidence type="ECO:0008006" key="3">
    <source>
        <dbReference type="Google" id="ProtNLM"/>
    </source>
</evidence>
<evidence type="ECO:0000313" key="2">
    <source>
        <dbReference type="Proteomes" id="UP000479190"/>
    </source>
</evidence>
<reference evidence="1 2" key="1">
    <citation type="submission" date="2020-02" db="EMBL/GenBank/DDBJ databases">
        <authorList>
            <person name="Ferguson B K."/>
        </authorList>
    </citation>
    <scope>NUCLEOTIDE SEQUENCE [LARGE SCALE GENOMIC DNA]</scope>
</reference>
<evidence type="ECO:0000313" key="1">
    <source>
        <dbReference type="EMBL" id="CAB0044596.1"/>
    </source>
</evidence>
<organism evidence="1 2">
    <name type="scientific">Trichogramma brassicae</name>
    <dbReference type="NCBI Taxonomy" id="86971"/>
    <lineage>
        <taxon>Eukaryota</taxon>
        <taxon>Metazoa</taxon>
        <taxon>Ecdysozoa</taxon>
        <taxon>Arthropoda</taxon>
        <taxon>Hexapoda</taxon>
        <taxon>Insecta</taxon>
        <taxon>Pterygota</taxon>
        <taxon>Neoptera</taxon>
        <taxon>Endopterygota</taxon>
        <taxon>Hymenoptera</taxon>
        <taxon>Apocrita</taxon>
        <taxon>Proctotrupomorpha</taxon>
        <taxon>Chalcidoidea</taxon>
        <taxon>Trichogrammatidae</taxon>
        <taxon>Trichogramma</taxon>
    </lineage>
</organism>
<proteinExistence type="predicted"/>
<dbReference type="OrthoDB" id="20872at2759"/>
<dbReference type="AlphaFoldDB" id="A0A6H5J4J7"/>
<accession>A0A6H5J4J7</accession>
<gene>
    <name evidence="1" type="ORF">TBRA_LOCUS16184</name>
</gene>
<protein>
    <recommendedName>
        <fullName evidence="3">RING-type E3 ubiquitin transferase</fullName>
    </recommendedName>
</protein>